<name>A0ABW0Q846_9BURK</name>
<dbReference type="InterPro" id="IPR003736">
    <property type="entry name" value="PAAI_dom"/>
</dbReference>
<sequence>MSEQGYLDVAPFTEWMGVTLMSAEAGQVRLQVVQKTDLNNRRGVIHGGVLATLLDSAMARAARTMEEGLELGGTVDLHVQFMAPAAGTLTATGFVDSQSRSLAFCRGEVRDTDGVLVATAMATMRLRRAGAKAR</sequence>
<feature type="domain" description="Thioesterase" evidence="3">
    <location>
        <begin position="43"/>
        <end position="117"/>
    </location>
</feature>
<dbReference type="RefSeq" id="WP_084389473.1">
    <property type="nucleotide sequence ID" value="NZ_JBHSMX010000012.1"/>
</dbReference>
<dbReference type="InterPro" id="IPR006683">
    <property type="entry name" value="Thioestr_dom"/>
</dbReference>
<dbReference type="Pfam" id="PF03061">
    <property type="entry name" value="4HBT"/>
    <property type="match status" value="1"/>
</dbReference>
<organism evidence="4 5">
    <name type="scientific">Polaromonas jejuensis</name>
    <dbReference type="NCBI Taxonomy" id="457502"/>
    <lineage>
        <taxon>Bacteria</taxon>
        <taxon>Pseudomonadati</taxon>
        <taxon>Pseudomonadota</taxon>
        <taxon>Betaproteobacteria</taxon>
        <taxon>Burkholderiales</taxon>
        <taxon>Comamonadaceae</taxon>
        <taxon>Polaromonas</taxon>
    </lineage>
</organism>
<comment type="similarity">
    <text evidence="1">Belongs to the thioesterase PaaI family.</text>
</comment>
<evidence type="ECO:0000256" key="1">
    <source>
        <dbReference type="ARBA" id="ARBA00008324"/>
    </source>
</evidence>
<dbReference type="NCBIfam" id="TIGR00369">
    <property type="entry name" value="unchar_dom_1"/>
    <property type="match status" value="1"/>
</dbReference>
<reference evidence="5" key="1">
    <citation type="journal article" date="2019" name="Int. J. Syst. Evol. Microbiol.">
        <title>The Global Catalogue of Microorganisms (GCM) 10K type strain sequencing project: providing services to taxonomists for standard genome sequencing and annotation.</title>
        <authorList>
            <consortium name="The Broad Institute Genomics Platform"/>
            <consortium name="The Broad Institute Genome Sequencing Center for Infectious Disease"/>
            <person name="Wu L."/>
            <person name="Ma J."/>
        </authorList>
    </citation>
    <scope>NUCLEOTIDE SEQUENCE [LARGE SCALE GENOMIC DNA]</scope>
    <source>
        <strain evidence="5">CGMCC 4.7277</strain>
    </source>
</reference>
<keyword evidence="2 4" id="KW-0378">Hydrolase</keyword>
<proteinExistence type="inferred from homology"/>
<dbReference type="InterPro" id="IPR029069">
    <property type="entry name" value="HotDog_dom_sf"/>
</dbReference>
<keyword evidence="5" id="KW-1185">Reference proteome</keyword>
<dbReference type="EC" id="3.1.2.-" evidence="4"/>
<dbReference type="InterPro" id="IPR039298">
    <property type="entry name" value="ACOT13"/>
</dbReference>
<evidence type="ECO:0000313" key="5">
    <source>
        <dbReference type="Proteomes" id="UP001596084"/>
    </source>
</evidence>
<dbReference type="PANTHER" id="PTHR21660">
    <property type="entry name" value="THIOESTERASE SUPERFAMILY MEMBER-RELATED"/>
    <property type="match status" value="1"/>
</dbReference>
<dbReference type="EMBL" id="JBHSMX010000012">
    <property type="protein sequence ID" value="MFC5521026.1"/>
    <property type="molecule type" value="Genomic_DNA"/>
</dbReference>
<gene>
    <name evidence="4" type="ORF">ACFPP7_08880</name>
</gene>
<evidence type="ECO:0000259" key="3">
    <source>
        <dbReference type="Pfam" id="PF03061"/>
    </source>
</evidence>
<comment type="caution">
    <text evidence="4">The sequence shown here is derived from an EMBL/GenBank/DDBJ whole genome shotgun (WGS) entry which is preliminary data.</text>
</comment>
<protein>
    <submittedName>
        <fullName evidence="4">PaaI family thioesterase</fullName>
        <ecNumber evidence="4">3.1.2.-</ecNumber>
    </submittedName>
</protein>
<evidence type="ECO:0000313" key="4">
    <source>
        <dbReference type="EMBL" id="MFC5521026.1"/>
    </source>
</evidence>
<dbReference type="CDD" id="cd03443">
    <property type="entry name" value="PaaI_thioesterase"/>
    <property type="match status" value="1"/>
</dbReference>
<evidence type="ECO:0000256" key="2">
    <source>
        <dbReference type="ARBA" id="ARBA00022801"/>
    </source>
</evidence>
<dbReference type="SUPFAM" id="SSF54637">
    <property type="entry name" value="Thioesterase/thiol ester dehydrase-isomerase"/>
    <property type="match status" value="1"/>
</dbReference>
<dbReference type="Proteomes" id="UP001596084">
    <property type="component" value="Unassembled WGS sequence"/>
</dbReference>
<dbReference type="PANTHER" id="PTHR21660:SF1">
    <property type="entry name" value="ACYL-COENZYME A THIOESTERASE 13"/>
    <property type="match status" value="1"/>
</dbReference>
<dbReference type="Gene3D" id="3.10.129.10">
    <property type="entry name" value="Hotdog Thioesterase"/>
    <property type="match status" value="1"/>
</dbReference>
<accession>A0ABW0Q846</accession>
<dbReference type="GO" id="GO:0016787">
    <property type="term" value="F:hydrolase activity"/>
    <property type="evidence" value="ECO:0007669"/>
    <property type="project" value="UniProtKB-KW"/>
</dbReference>